<dbReference type="InterPro" id="IPR025705">
    <property type="entry name" value="Beta_hexosaminidase_sua/sub"/>
</dbReference>
<dbReference type="Pfam" id="PF00728">
    <property type="entry name" value="Glyco_hydro_20"/>
    <property type="match status" value="1"/>
</dbReference>
<name>A0ABN7RMH3_OIKDI</name>
<comment type="catalytic activity">
    <reaction evidence="1">
        <text>Hydrolysis of terminal non-reducing N-acetyl-D-hexosamine residues in N-acetyl-beta-D-hexosaminides.</text>
        <dbReference type="EC" id="3.2.1.52"/>
    </reaction>
</comment>
<accession>A0ABN7RMH3</accession>
<feature type="domain" description="Glycoside hydrolase family 20 catalytic" evidence="16">
    <location>
        <begin position="212"/>
        <end position="515"/>
    </location>
</feature>
<evidence type="ECO:0000259" key="16">
    <source>
        <dbReference type="Pfam" id="PF00728"/>
    </source>
</evidence>
<dbReference type="InterPro" id="IPR015883">
    <property type="entry name" value="Glyco_hydro_20_cat"/>
</dbReference>
<evidence type="ECO:0000256" key="15">
    <source>
        <dbReference type="ARBA" id="ARBA00049464"/>
    </source>
</evidence>
<keyword evidence="10" id="KW-0326">Glycosidase</keyword>
<dbReference type="EMBL" id="OU015568">
    <property type="protein sequence ID" value="CAG5078356.1"/>
    <property type="molecule type" value="Genomic_DNA"/>
</dbReference>
<comment type="similarity">
    <text evidence="4">Belongs to the mitochondrial carrier (TC 2.A.29) family.</text>
</comment>
<evidence type="ECO:0000313" key="18">
    <source>
        <dbReference type="EMBL" id="CAG5078356.1"/>
    </source>
</evidence>
<comment type="catalytic activity">
    <reaction evidence="12">
        <text>a ganglioside GM2 (d18:1(4E)) + H2O = a ganglioside GM3 (d18:1(4E)) + N-acetyl-beta-D-galactosamine</text>
        <dbReference type="Rhea" id="RHEA:47940"/>
        <dbReference type="ChEBI" id="CHEBI:15377"/>
        <dbReference type="ChEBI" id="CHEBI:28497"/>
        <dbReference type="ChEBI" id="CHEBI:60065"/>
        <dbReference type="ChEBI" id="CHEBI:71502"/>
    </reaction>
    <physiologicalReaction direction="left-to-right" evidence="12">
        <dbReference type="Rhea" id="RHEA:47941"/>
    </physiologicalReaction>
</comment>
<comment type="catalytic activity">
    <reaction evidence="11">
        <text>beta-D-GalNAc-(1-&gt;4)-alpha-L-IdoA-(1-&gt;3)-beta-D-GalNAc-4-sulfate-(1-&gt;4)-alpha-L-IdoA-(1-&gt;3)-D-GalNAc-4-sulfate + H2O = alpha-L-IdoA-(1-&gt;3)-beta-D-GalNAc-4-sulfate-(1-&gt;4)-alpha-L-IdoA-(1-&gt;3)-D-GalNAc-4-sulfate + N-acetyl-D-galactosamine</text>
        <dbReference type="Rhea" id="RHEA:64372"/>
        <dbReference type="ChEBI" id="CHEBI:15377"/>
        <dbReference type="ChEBI" id="CHEBI:28037"/>
        <dbReference type="ChEBI" id="CHEBI:152565"/>
        <dbReference type="ChEBI" id="CHEBI:152566"/>
    </reaction>
    <physiologicalReaction direction="left-to-right" evidence="11">
        <dbReference type="Rhea" id="RHEA:64373"/>
    </physiologicalReaction>
</comment>
<evidence type="ECO:0000256" key="8">
    <source>
        <dbReference type="ARBA" id="ARBA00023136"/>
    </source>
</evidence>
<dbReference type="InterPro" id="IPR029019">
    <property type="entry name" value="HEX_eukaryotic_N"/>
</dbReference>
<evidence type="ECO:0000256" key="5">
    <source>
        <dbReference type="ARBA" id="ARBA00012663"/>
    </source>
</evidence>
<dbReference type="Gene3D" id="3.30.379.10">
    <property type="entry name" value="Chitobiase/beta-hexosaminidase domain 2-like"/>
    <property type="match status" value="1"/>
</dbReference>
<keyword evidence="6" id="KW-0812">Transmembrane</keyword>
<dbReference type="Gene3D" id="1.50.40.10">
    <property type="entry name" value="Mitochondrial carrier domain"/>
    <property type="match status" value="1"/>
</dbReference>
<evidence type="ECO:0000256" key="2">
    <source>
        <dbReference type="ARBA" id="ARBA00004141"/>
    </source>
</evidence>
<keyword evidence="9" id="KW-0325">Glycoprotein</keyword>
<reference evidence="18 19" key="1">
    <citation type="submission" date="2021-04" db="EMBL/GenBank/DDBJ databases">
        <authorList>
            <person name="Bliznina A."/>
        </authorList>
    </citation>
    <scope>NUCLEOTIDE SEQUENCE [LARGE SCALE GENOMIC DNA]</scope>
</reference>
<organism evidence="18 19">
    <name type="scientific">Oikopleura dioica</name>
    <name type="common">Tunicate</name>
    <dbReference type="NCBI Taxonomy" id="34765"/>
    <lineage>
        <taxon>Eukaryota</taxon>
        <taxon>Metazoa</taxon>
        <taxon>Chordata</taxon>
        <taxon>Tunicata</taxon>
        <taxon>Appendicularia</taxon>
        <taxon>Copelata</taxon>
        <taxon>Oikopleuridae</taxon>
        <taxon>Oikopleura</taxon>
    </lineage>
</organism>
<evidence type="ECO:0000259" key="17">
    <source>
        <dbReference type="Pfam" id="PF14845"/>
    </source>
</evidence>
<evidence type="ECO:0000256" key="10">
    <source>
        <dbReference type="ARBA" id="ARBA00023295"/>
    </source>
</evidence>
<evidence type="ECO:0000256" key="12">
    <source>
        <dbReference type="ARBA" id="ARBA00043767"/>
    </source>
</evidence>
<evidence type="ECO:0000256" key="4">
    <source>
        <dbReference type="ARBA" id="ARBA00006375"/>
    </source>
</evidence>
<evidence type="ECO:0000256" key="11">
    <source>
        <dbReference type="ARBA" id="ARBA00023505"/>
    </source>
</evidence>
<evidence type="ECO:0000256" key="9">
    <source>
        <dbReference type="ARBA" id="ARBA00023180"/>
    </source>
</evidence>
<dbReference type="PANTHER" id="PTHR47567">
    <property type="entry name" value="MITOCHONDRIAL SUBSTRATE/SOLUTE CARRIER"/>
    <property type="match status" value="1"/>
</dbReference>
<keyword evidence="7" id="KW-0378">Hydrolase</keyword>
<dbReference type="InterPro" id="IPR029018">
    <property type="entry name" value="Hex-like_dom2"/>
</dbReference>
<dbReference type="PANTHER" id="PTHR47567:SF1">
    <property type="entry name" value="NAD-DEPENDENT EPIMERASE_DEHYDRATASE DOMAIN-CONTAINING PROTEIN"/>
    <property type="match status" value="1"/>
</dbReference>
<protein>
    <recommendedName>
        <fullName evidence="5">beta-N-acetylhexosaminidase</fullName>
        <ecNumber evidence="5">3.2.1.52</ecNumber>
    </recommendedName>
</protein>
<keyword evidence="19" id="KW-1185">Reference proteome</keyword>
<keyword evidence="8" id="KW-0472">Membrane</keyword>
<dbReference type="InterPro" id="IPR018108">
    <property type="entry name" value="MCP_transmembrane"/>
</dbReference>
<dbReference type="EC" id="3.2.1.52" evidence="5"/>
<evidence type="ECO:0000256" key="14">
    <source>
        <dbReference type="ARBA" id="ARBA00047301"/>
    </source>
</evidence>
<evidence type="ECO:0000256" key="1">
    <source>
        <dbReference type="ARBA" id="ARBA00001231"/>
    </source>
</evidence>
<dbReference type="Pfam" id="PF00153">
    <property type="entry name" value="Mito_carr"/>
    <property type="match status" value="1"/>
</dbReference>
<evidence type="ECO:0000313" key="19">
    <source>
        <dbReference type="Proteomes" id="UP001158576"/>
    </source>
</evidence>
<proteinExistence type="inferred from homology"/>
<dbReference type="Proteomes" id="UP001158576">
    <property type="component" value="Chromosome PAR"/>
</dbReference>
<comment type="catalytic activity">
    <reaction evidence="15">
        <text>N-acetyl-beta-D-6-sulfogalactosaminyl-(1-&gt;4)-alpha-L-iduronyl-(1-&gt;3)-N-acetyl-D-6-sulfogalactosamine + H2O = alpha-L-iduronyl-(1-&gt;3)-N-acetyl-D-6-sulfogalactosamine + N-acetyl-D-6-sulfogalactosamine</text>
        <dbReference type="Rhea" id="RHEA:64384"/>
        <dbReference type="ChEBI" id="CHEBI:15377"/>
        <dbReference type="ChEBI" id="CHEBI:152567"/>
        <dbReference type="ChEBI" id="CHEBI:152568"/>
        <dbReference type="ChEBI" id="CHEBI:153064"/>
    </reaction>
    <physiologicalReaction direction="left-to-right" evidence="15">
        <dbReference type="Rhea" id="RHEA:64385"/>
    </physiologicalReaction>
</comment>
<evidence type="ECO:0000256" key="7">
    <source>
        <dbReference type="ARBA" id="ARBA00022801"/>
    </source>
</evidence>
<gene>
    <name evidence="18" type="ORF">OKIOD_LOCUS523</name>
</gene>
<dbReference type="SUPFAM" id="SSF55545">
    <property type="entry name" value="beta-N-acetylhexosaminidase-like domain"/>
    <property type="match status" value="1"/>
</dbReference>
<dbReference type="SUPFAM" id="SSF51445">
    <property type="entry name" value="(Trans)glycosidases"/>
    <property type="match status" value="1"/>
</dbReference>
<comment type="similarity">
    <text evidence="3">Belongs to the glycosyl hydrolase 20 family.</text>
</comment>
<comment type="subcellular location">
    <subcellularLocation>
        <location evidence="2">Membrane</location>
        <topology evidence="2">Multi-pass membrane protein</topology>
    </subcellularLocation>
</comment>
<evidence type="ECO:0000256" key="13">
    <source>
        <dbReference type="ARBA" id="ARBA00043827"/>
    </source>
</evidence>
<feature type="domain" description="Beta-hexosaminidase eukaryotic type N-terminal" evidence="17">
    <location>
        <begin position="67"/>
        <end position="187"/>
    </location>
</feature>
<evidence type="ECO:0000256" key="6">
    <source>
        <dbReference type="ARBA" id="ARBA00022692"/>
    </source>
</evidence>
<dbReference type="PRINTS" id="PR00738">
    <property type="entry name" value="GLHYDRLASE20"/>
</dbReference>
<evidence type="ECO:0000256" key="3">
    <source>
        <dbReference type="ARBA" id="ARBA00006285"/>
    </source>
</evidence>
<dbReference type="Pfam" id="PF14845">
    <property type="entry name" value="Glycohydro_20b2"/>
    <property type="match status" value="1"/>
</dbReference>
<dbReference type="InterPro" id="IPR017853">
    <property type="entry name" value="GH"/>
</dbReference>
<comment type="catalytic activity">
    <reaction evidence="13">
        <text>a ganglioside GM2 + H2O = a ganglioside GM3 + N-acetyl-beta-D-galactosamine</text>
        <dbReference type="Rhea" id="RHEA:47968"/>
        <dbReference type="ChEBI" id="CHEBI:15377"/>
        <dbReference type="ChEBI" id="CHEBI:28497"/>
        <dbReference type="ChEBI" id="CHEBI:79210"/>
        <dbReference type="ChEBI" id="CHEBI:79218"/>
    </reaction>
    <physiologicalReaction direction="left-to-right" evidence="13">
        <dbReference type="Rhea" id="RHEA:47969"/>
    </physiologicalReaction>
</comment>
<sequence length="873" mass="99982">MFLTGQNQQAFLYGLFVLVLTVQVILLTRHTENVEENKKHKEVKVEQISSREGSCKGLLWERYTGSIWPIPKIRREEKTFTFLDKNIFIEIKKECEILTERLLYYENLLKEYTGKCFISNSGEEKTFASFEGSDKVASKISVSFKSCSEWPSQEMKEEYKVTVKNGEVKIEAAENWGILHALETVIQSIIVEEEKPAIKDGIIEDAPRKAGMSMNKLNVFQWHIVDRESFPYMGKKFPELAEKGAFSMNHIYTIKDIKDVIEYARVRGIRVVPEFDSPGHADAWAKGRPEDFLAACNGYANEMTKRSMDPSNEETYKHFDELWGELREVFHDEYIHLGGDEVDSTCYKQNEKIAKFMMKKDIMREEDLQQYWNGRLFEICEKNKFKYMVWEEAWYNGFPEDEELGLNIKENSIIGIWKDFAQWDWKQTLMKTTSGGYKSILLAPWYLDWGQNWDISNKGWEYFYSVDMEKYPVKPELKELFIGGSAALWAEYVDATQSLSQTYPRLSATAEKLWSFDTKSTPGENEFTRLADFRCKMMSRGIPVAARITFKKRPDRMYWNHCQKPFTKKRERIDHLFEINKFMAEAAKVNPKPGKIDWNEILDKATKRALGSGGAGASAMVVQVCSLMWMRTIMNYQYRYGTSTAEAARLLYKQGGIRRFYRGVGPALLQGPLSRFSDTAANAGMLTIMNNHPAFIDLPMTVKTVGASAAAASMRVALMPIDTLKTTMQVEGKDGLKLLRQKVAKSPTALWHGSMGAMSATFVGHYPWFATYNTLQEKIPTPEGTAQKLLRNAGIGFAASLVSDTSSNSLRVLKTYRQTNAEKIGYAQCAKNIIEKEGLVGLFGRGLKTRILTNGIQSMMFSVLWKYFEGKRS</sequence>
<comment type="catalytic activity">
    <reaction evidence="14">
        <text>N-acetyl-beta-D-galactosaminyl-(1-&gt;4)-beta-D-3-sulfogalactosyl-(1-&gt;4)-beta-D-glucosyl-(1&lt;-&gt;1')-ceramide + H2O = a beta-D-3-sulfogalactosyl-(1-&gt;4)-beta-D-glucosyl-(1&lt;-&gt;1')-ceramide + N-acetyl-beta-D-galactosamine</text>
        <dbReference type="Rhea" id="RHEA:48276"/>
        <dbReference type="ChEBI" id="CHEBI:15377"/>
        <dbReference type="ChEBI" id="CHEBI:28497"/>
        <dbReference type="ChEBI" id="CHEBI:90163"/>
        <dbReference type="ChEBI" id="CHEBI:90164"/>
    </reaction>
    <physiologicalReaction direction="left-to-right" evidence="14">
        <dbReference type="Rhea" id="RHEA:48277"/>
    </physiologicalReaction>
</comment>
<dbReference type="SUPFAM" id="SSF103506">
    <property type="entry name" value="Mitochondrial carrier"/>
    <property type="match status" value="1"/>
</dbReference>
<dbReference type="Gene3D" id="3.20.20.80">
    <property type="entry name" value="Glycosidases"/>
    <property type="match status" value="1"/>
</dbReference>
<dbReference type="InterPro" id="IPR023395">
    <property type="entry name" value="MCP_dom_sf"/>
</dbReference>